<dbReference type="Proteomes" id="UP000001520">
    <property type="component" value="Chromosome"/>
</dbReference>
<evidence type="ECO:0000313" key="2">
    <source>
        <dbReference type="Proteomes" id="UP000001520"/>
    </source>
</evidence>
<sequence length="266" mass="31721">MKQISINETPVFIGTSGYKFEDWIGKFYPKGISNYHMLPFYTKKDYLNLLEMTFTFYNIPYLNTIKSIVDRGEDLTFSVRLNKRFLKGRYNQQDIKDFLHGLTPIIEKGKLAAFFADFNYAFSASKENFEHLEKLSNDFKDFPLFFELPNRTWYKNRFLELFQEKRIGLIVLDMPQIKGLAPYYPFSSNNYTYFRLYGRSKLWLTPEDKILDYEYSKQELEQFYNDLKVLSLTSKKVFISFCNVIDAKACKNAKQFYDIIVQNEKN</sequence>
<dbReference type="Gene3D" id="3.20.20.410">
    <property type="entry name" value="Protein of unknown function UPF0759"/>
    <property type="match status" value="1"/>
</dbReference>
<dbReference type="InterPro" id="IPR002763">
    <property type="entry name" value="DUF72"/>
</dbReference>
<organism evidence="1 2">
    <name type="scientific">Deferribacter desulfuricans (strain DSM 14783 / JCM 11476 / NBRC 101012 / SSM1)</name>
    <dbReference type="NCBI Taxonomy" id="639282"/>
    <lineage>
        <taxon>Bacteria</taxon>
        <taxon>Pseudomonadati</taxon>
        <taxon>Deferribacterota</taxon>
        <taxon>Deferribacteres</taxon>
        <taxon>Deferribacterales</taxon>
        <taxon>Deferribacteraceae</taxon>
        <taxon>Deferribacter</taxon>
    </lineage>
</organism>
<evidence type="ECO:0000313" key="1">
    <source>
        <dbReference type="EMBL" id="BAI81464.1"/>
    </source>
</evidence>
<dbReference type="HOGENOM" id="CLU_046519_0_1_0"/>
<dbReference type="AlphaFoldDB" id="D3P9S4"/>
<gene>
    <name evidence="1" type="ordered locus">DEFDS_2013</name>
</gene>
<dbReference type="KEGG" id="ddf:DEFDS_2013"/>
<dbReference type="Pfam" id="PF01904">
    <property type="entry name" value="DUF72"/>
    <property type="match status" value="1"/>
</dbReference>
<dbReference type="PANTHER" id="PTHR30348:SF13">
    <property type="entry name" value="UPF0759 PROTEIN YUNF"/>
    <property type="match status" value="1"/>
</dbReference>
<dbReference type="SUPFAM" id="SSF117396">
    <property type="entry name" value="TM1631-like"/>
    <property type="match status" value="1"/>
</dbReference>
<proteinExistence type="predicted"/>
<evidence type="ECO:0008006" key="3">
    <source>
        <dbReference type="Google" id="ProtNLM"/>
    </source>
</evidence>
<name>D3P9S4_DEFDS</name>
<reference evidence="1 2" key="1">
    <citation type="journal article" date="2010" name="DNA Res.">
        <title>Bacterial lifestyle in a deep-sea hydrothermal vent chimney revealed by the genome sequence of the thermophilic bacterium Deferribacter desulfuricans SSM1.</title>
        <authorList>
            <person name="Takaki Y."/>
            <person name="Shimamura S."/>
            <person name="Nakagawa S."/>
            <person name="Fukuhara Y."/>
            <person name="Horikawa H."/>
            <person name="Ankai A."/>
            <person name="Harada T."/>
            <person name="Hosoyama A."/>
            <person name="Oguchi A."/>
            <person name="Fukui S."/>
            <person name="Fujita N."/>
            <person name="Takami H."/>
            <person name="Takai K."/>
        </authorList>
    </citation>
    <scope>NUCLEOTIDE SEQUENCE [LARGE SCALE GENOMIC DNA]</scope>
    <source>
        <strain evidence="2">DSM 14783 / JCM 11476 / NBRC 101012 / SSM1</strain>
    </source>
</reference>
<protein>
    <recommendedName>
        <fullName evidence="3">DUF72 domain-containing protein</fullName>
    </recommendedName>
</protein>
<accession>D3P9S4</accession>
<keyword evidence="2" id="KW-1185">Reference proteome</keyword>
<dbReference type="EMBL" id="AP011529">
    <property type="protein sequence ID" value="BAI81464.1"/>
    <property type="molecule type" value="Genomic_DNA"/>
</dbReference>
<dbReference type="InterPro" id="IPR036520">
    <property type="entry name" value="UPF0759_sf"/>
</dbReference>
<dbReference type="STRING" id="639282.DEFDS_2013"/>
<dbReference type="PANTHER" id="PTHR30348">
    <property type="entry name" value="UNCHARACTERIZED PROTEIN YECE"/>
    <property type="match status" value="1"/>
</dbReference>
<dbReference type="eggNOG" id="COG1801">
    <property type="taxonomic scope" value="Bacteria"/>
</dbReference>
<dbReference type="RefSeq" id="WP_013008709.1">
    <property type="nucleotide sequence ID" value="NC_013939.1"/>
</dbReference>
<dbReference type="OrthoDB" id="9780310at2"/>